<proteinExistence type="predicted"/>
<dbReference type="EMBL" id="JNCF01000022">
    <property type="protein sequence ID" value="KGP63212.1"/>
    <property type="molecule type" value="Genomic_DNA"/>
</dbReference>
<organism evidence="1 2">
    <name type="scientific">Legionella norrlandica</name>
    <dbReference type="NCBI Taxonomy" id="1498499"/>
    <lineage>
        <taxon>Bacteria</taxon>
        <taxon>Pseudomonadati</taxon>
        <taxon>Pseudomonadota</taxon>
        <taxon>Gammaproteobacteria</taxon>
        <taxon>Legionellales</taxon>
        <taxon>Legionellaceae</taxon>
        <taxon>Legionella</taxon>
    </lineage>
</organism>
<evidence type="ECO:0000313" key="1">
    <source>
        <dbReference type="EMBL" id="KGP63212.1"/>
    </source>
</evidence>
<dbReference type="SUPFAM" id="SSF57850">
    <property type="entry name" value="RING/U-box"/>
    <property type="match status" value="1"/>
</dbReference>
<dbReference type="OrthoDB" id="5652261at2"/>
<dbReference type="InterPro" id="IPR013083">
    <property type="entry name" value="Znf_RING/FYVE/PHD"/>
</dbReference>
<gene>
    <name evidence="1" type="ORF">EP47_04415</name>
</gene>
<reference evidence="1 2" key="1">
    <citation type="submission" date="2014-05" db="EMBL/GenBank/DDBJ databases">
        <authorList>
            <person name="Rizzardi K."/>
            <person name="Winiecka-Krusnell J."/>
            <person name="Ramliden M."/>
            <person name="Alm E."/>
            <person name="Andersson S."/>
            <person name="Byfors S."/>
        </authorList>
    </citation>
    <scope>NUCLEOTIDE SEQUENCE [LARGE SCALE GENOMIC DNA]</scope>
    <source>
        <strain evidence="1 2">LEGN</strain>
    </source>
</reference>
<dbReference type="Proteomes" id="UP000054422">
    <property type="component" value="Unassembled WGS sequence"/>
</dbReference>
<dbReference type="Gene3D" id="3.30.40.10">
    <property type="entry name" value="Zinc/RING finger domain, C3HC4 (zinc finger)"/>
    <property type="match status" value="1"/>
</dbReference>
<accession>A0A0A2SR33</accession>
<keyword evidence="2" id="KW-1185">Reference proteome</keyword>
<comment type="caution">
    <text evidence="1">The sequence shown here is derived from an EMBL/GenBank/DDBJ whole genome shotgun (WGS) entry which is preliminary data.</text>
</comment>
<sequence length="204" mass="22889">MTKKIVYLKNDPTKTLYYKDSVPRGIKTVEPDAGMMLKILAQKLELLEATDTDWLCCVISLELPENPVFYPTSEGITALYEKSNLTQWLAKKSGDPCGLNSKATIAKYVTPTPLQLLDFVIKASKIPEDIFVEHYKPIKKSASEEHLLDSHSNASQTEINNSSDSEKTSYRLLCLCSIFGCNTKRRKSQEVEKLTISNNILSGH</sequence>
<dbReference type="RefSeq" id="WP_035889390.1">
    <property type="nucleotide sequence ID" value="NZ_JNCF01000022.1"/>
</dbReference>
<name>A0A0A2SR33_9GAMM</name>
<evidence type="ECO:0000313" key="2">
    <source>
        <dbReference type="Proteomes" id="UP000054422"/>
    </source>
</evidence>
<dbReference type="AlphaFoldDB" id="A0A0A2SR33"/>
<protein>
    <submittedName>
        <fullName evidence="1">Uncharacterized protein</fullName>
    </submittedName>
</protein>